<proteinExistence type="predicted"/>
<feature type="compositionally biased region" description="Basic and acidic residues" evidence="1">
    <location>
        <begin position="158"/>
        <end position="171"/>
    </location>
</feature>
<organism evidence="2 3">
    <name type="scientific">Saccharothrix lopnurensis</name>
    <dbReference type="NCBI Taxonomy" id="1670621"/>
    <lineage>
        <taxon>Bacteria</taxon>
        <taxon>Bacillati</taxon>
        <taxon>Actinomycetota</taxon>
        <taxon>Actinomycetes</taxon>
        <taxon>Pseudonocardiales</taxon>
        <taxon>Pseudonocardiaceae</taxon>
        <taxon>Saccharothrix</taxon>
    </lineage>
</organism>
<reference evidence="3" key="1">
    <citation type="journal article" date="2019" name="Int. J. Syst. Evol. Microbiol.">
        <title>The Global Catalogue of Microorganisms (GCM) 10K type strain sequencing project: providing services to taxonomists for standard genome sequencing and annotation.</title>
        <authorList>
            <consortium name="The Broad Institute Genomics Platform"/>
            <consortium name="The Broad Institute Genome Sequencing Center for Infectious Disease"/>
            <person name="Wu L."/>
            <person name="Ma J."/>
        </authorList>
    </citation>
    <scope>NUCLEOTIDE SEQUENCE [LARGE SCALE GENOMIC DNA]</scope>
    <source>
        <strain evidence="3">CGMCC 4.7246</strain>
    </source>
</reference>
<name>A0ABW1PEE4_9PSEU</name>
<dbReference type="EMBL" id="JBHSQO010000052">
    <property type="protein sequence ID" value="MFC6093966.1"/>
    <property type="molecule type" value="Genomic_DNA"/>
</dbReference>
<keyword evidence="3" id="KW-1185">Reference proteome</keyword>
<dbReference type="RefSeq" id="WP_380641662.1">
    <property type="nucleotide sequence ID" value="NZ_JBHSQO010000052.1"/>
</dbReference>
<feature type="compositionally biased region" description="Low complexity" evidence="1">
    <location>
        <begin position="129"/>
        <end position="154"/>
    </location>
</feature>
<protein>
    <submittedName>
        <fullName evidence="2">DddA-like double-stranded DNA deaminase toxin</fullName>
    </submittedName>
</protein>
<dbReference type="InterPro" id="IPR032724">
    <property type="entry name" value="SCP1.201-like"/>
</dbReference>
<feature type="region of interest" description="Disordered" evidence="1">
    <location>
        <begin position="123"/>
        <end position="197"/>
    </location>
</feature>
<dbReference type="Pfam" id="PF14428">
    <property type="entry name" value="DddA-like"/>
    <property type="match status" value="1"/>
</dbReference>
<evidence type="ECO:0000313" key="2">
    <source>
        <dbReference type="EMBL" id="MFC6093966.1"/>
    </source>
</evidence>
<comment type="caution">
    <text evidence="2">The sequence shown here is derived from an EMBL/GenBank/DDBJ whole genome shotgun (WGS) entry which is preliminary data.</text>
</comment>
<sequence length="320" mass="34254">MPGSTGAGSLMTGADDDALAEAEKKLEGAAEALHQAEDLWNDGVDLIMVAMDGTRRDGADRFDAWQAEETGKLFTRVHSDVQAALAAVRGMLIARSRMVLAESAPVAPPPLRNARLPASVAPWRPPAAAPARPTSAAPSTAGSSTAGSSTVVPGFSAGEREPVYENPHGDRYPPQAGGSAAQLRPRVVPRSGDRTHGVMTINGRQVAELNSGTRNNPELVRKASGMLRGLGYRDAEIRYLHHHVEVKAVQLLTQFPNADHGEVTINNTPCGVETFQDSVIVCDKQLDRILEAFGKSLTVYGTRQDNTPFTKTYGKRRKES</sequence>
<evidence type="ECO:0000256" key="1">
    <source>
        <dbReference type="SAM" id="MobiDB-lite"/>
    </source>
</evidence>
<accession>A0ABW1PEE4</accession>
<evidence type="ECO:0000313" key="3">
    <source>
        <dbReference type="Proteomes" id="UP001596220"/>
    </source>
</evidence>
<dbReference type="Proteomes" id="UP001596220">
    <property type="component" value="Unassembled WGS sequence"/>
</dbReference>
<gene>
    <name evidence="2" type="ORF">ACFP3R_32265</name>
</gene>